<evidence type="ECO:0000313" key="12">
    <source>
        <dbReference type="Proteomes" id="UP000632118"/>
    </source>
</evidence>
<dbReference type="InterPro" id="IPR000276">
    <property type="entry name" value="GPCR_Rhodpsn"/>
</dbReference>
<evidence type="ECO:0000256" key="1">
    <source>
        <dbReference type="ARBA" id="ARBA00004141"/>
    </source>
</evidence>
<feature type="domain" description="G-protein coupled receptors family 1 profile" evidence="10">
    <location>
        <begin position="37"/>
        <end position="296"/>
    </location>
</feature>
<keyword evidence="8" id="KW-0675">Receptor</keyword>
<dbReference type="AlphaFoldDB" id="A0A850WDH1"/>
<dbReference type="InterPro" id="IPR017452">
    <property type="entry name" value="GPCR_Rhodpsn_7TM"/>
</dbReference>
<comment type="subcellular location">
    <subcellularLocation>
        <location evidence="9">Cell membrane</location>
        <topology evidence="9">Multi-pass membrane protein</topology>
    </subcellularLocation>
    <subcellularLocation>
        <location evidence="1">Membrane</location>
        <topology evidence="1">Multi-pass membrane protein</topology>
    </subcellularLocation>
</comment>
<keyword evidence="4 9" id="KW-0552">Olfaction</keyword>
<accession>A0A850WDH1</accession>
<evidence type="ECO:0000256" key="7">
    <source>
        <dbReference type="ARBA" id="ARBA00023224"/>
    </source>
</evidence>
<feature type="non-terminal residue" evidence="11">
    <location>
        <position position="296"/>
    </location>
</feature>
<feature type="transmembrane region" description="Helical" evidence="9">
    <location>
        <begin position="197"/>
        <end position="218"/>
    </location>
</feature>
<feature type="transmembrane region" description="Helical" evidence="9">
    <location>
        <begin position="55"/>
        <end position="74"/>
    </location>
</feature>
<evidence type="ECO:0000313" key="11">
    <source>
        <dbReference type="EMBL" id="NWH55235.1"/>
    </source>
</evidence>
<dbReference type="PRINTS" id="PR00245">
    <property type="entry name" value="OLFACTORYR"/>
</dbReference>
<dbReference type="SUPFAM" id="SSF81321">
    <property type="entry name" value="Family A G protein-coupled receptor-like"/>
    <property type="match status" value="1"/>
</dbReference>
<evidence type="ECO:0000256" key="6">
    <source>
        <dbReference type="ARBA" id="ARBA00023136"/>
    </source>
</evidence>
<comment type="similarity">
    <text evidence="8">Belongs to the G-protein coupled receptor 1 family.</text>
</comment>
<evidence type="ECO:0000256" key="2">
    <source>
        <dbReference type="ARBA" id="ARBA00022606"/>
    </source>
</evidence>
<evidence type="ECO:0000256" key="9">
    <source>
        <dbReference type="RuleBase" id="RU363047"/>
    </source>
</evidence>
<keyword evidence="12" id="KW-1185">Reference proteome</keyword>
<dbReference type="PROSITE" id="PS00237">
    <property type="entry name" value="G_PROTEIN_RECEP_F1_1"/>
    <property type="match status" value="1"/>
</dbReference>
<name>A0A850WDH1_FREMA</name>
<keyword evidence="3 8" id="KW-0812">Transmembrane</keyword>
<dbReference type="GO" id="GO:0004930">
    <property type="term" value="F:G protein-coupled receptor activity"/>
    <property type="evidence" value="ECO:0007669"/>
    <property type="project" value="UniProtKB-KW"/>
</dbReference>
<sequence length="296" mass="32975">NSTTPSMFFLTGTPGLEDMHPWISIPFSTVFTVALLGNSTFLYMVKMEPSLHKPMVYFLSTLAVIDLVLSLTTMPKMLTIFWFNAQVITFSACLMQMFFLHTFSIVESVELLAMAFNRYVAICDPLSYKLHPISLVVENGLLALARAAGPLFLCLFSSIACCTATPPTSGRITPAHCYCKHVAVVELDCANTGFRNIIVVLFIVGLDLLFIGLSYLRILRIVLSLALKEDRLKVFGTCLSHICVILGPFQPQLFCDSVILVFYTPVILSLVIHRFSCHVASHMHILMANFYLPFSP</sequence>
<dbReference type="InterPro" id="IPR050402">
    <property type="entry name" value="OR51/52/56-like"/>
</dbReference>
<reference evidence="11" key="1">
    <citation type="submission" date="2019-09" db="EMBL/GenBank/DDBJ databases">
        <title>Bird 10,000 Genomes (B10K) Project - Family phase.</title>
        <authorList>
            <person name="Zhang G."/>
        </authorList>
    </citation>
    <scope>NUCLEOTIDE SEQUENCE</scope>
    <source>
        <strain evidence="11">B10K-DU-002-48</strain>
        <tissue evidence="11">Muscle</tissue>
    </source>
</reference>
<dbReference type="PRINTS" id="PR00237">
    <property type="entry name" value="GPCRRHODOPSN"/>
</dbReference>
<dbReference type="GO" id="GO:0005886">
    <property type="term" value="C:plasma membrane"/>
    <property type="evidence" value="ECO:0007669"/>
    <property type="project" value="UniProtKB-SubCell"/>
</dbReference>
<evidence type="ECO:0000256" key="5">
    <source>
        <dbReference type="ARBA" id="ARBA00022989"/>
    </source>
</evidence>
<keyword evidence="2 9" id="KW-0716">Sensory transduction</keyword>
<keyword evidence="5 9" id="KW-1133">Transmembrane helix</keyword>
<dbReference type="PROSITE" id="PS50262">
    <property type="entry name" value="G_PROTEIN_RECEP_F1_2"/>
    <property type="match status" value="1"/>
</dbReference>
<dbReference type="GO" id="GO:0004984">
    <property type="term" value="F:olfactory receptor activity"/>
    <property type="evidence" value="ECO:0007669"/>
    <property type="project" value="InterPro"/>
</dbReference>
<proteinExistence type="inferred from homology"/>
<dbReference type="InterPro" id="IPR000725">
    <property type="entry name" value="Olfact_rcpt"/>
</dbReference>
<evidence type="ECO:0000256" key="8">
    <source>
        <dbReference type="RuleBase" id="RU000688"/>
    </source>
</evidence>
<organism evidence="11 12">
    <name type="scientific">Fregata magnificens</name>
    <name type="common">Magnificent frigatebird</name>
    <dbReference type="NCBI Taxonomy" id="37042"/>
    <lineage>
        <taxon>Eukaryota</taxon>
        <taxon>Metazoa</taxon>
        <taxon>Chordata</taxon>
        <taxon>Craniata</taxon>
        <taxon>Vertebrata</taxon>
        <taxon>Euteleostomi</taxon>
        <taxon>Archelosauria</taxon>
        <taxon>Archosauria</taxon>
        <taxon>Dinosauria</taxon>
        <taxon>Saurischia</taxon>
        <taxon>Theropoda</taxon>
        <taxon>Coelurosauria</taxon>
        <taxon>Aves</taxon>
        <taxon>Neognathae</taxon>
        <taxon>Neoaves</taxon>
        <taxon>Aequornithes</taxon>
        <taxon>Suliformes</taxon>
        <taxon>Fregatidae</taxon>
        <taxon>Fregata</taxon>
    </lineage>
</organism>
<dbReference type="PANTHER" id="PTHR26450:SF11">
    <property type="entry name" value="OLFACTORY RECEPTOR"/>
    <property type="match status" value="1"/>
</dbReference>
<evidence type="ECO:0000256" key="3">
    <source>
        <dbReference type="ARBA" id="ARBA00022692"/>
    </source>
</evidence>
<feature type="transmembrane region" description="Helical" evidence="9">
    <location>
        <begin position="258"/>
        <end position="277"/>
    </location>
</feature>
<dbReference type="Proteomes" id="UP000632118">
    <property type="component" value="Unassembled WGS sequence"/>
</dbReference>
<feature type="non-terminal residue" evidence="11">
    <location>
        <position position="1"/>
    </location>
</feature>
<feature type="transmembrane region" description="Helical" evidence="9">
    <location>
        <begin position="20"/>
        <end position="43"/>
    </location>
</feature>
<comment type="caution">
    <text evidence="11">The sequence shown here is derived from an EMBL/GenBank/DDBJ whole genome shotgun (WGS) entry which is preliminary data.</text>
</comment>
<evidence type="ECO:0000256" key="4">
    <source>
        <dbReference type="ARBA" id="ARBA00022725"/>
    </source>
</evidence>
<dbReference type="Gene3D" id="1.20.1070.10">
    <property type="entry name" value="Rhodopsin 7-helix transmembrane proteins"/>
    <property type="match status" value="1"/>
</dbReference>
<gene>
    <name evidence="11" type="primary">Or52k1</name>
    <name evidence="11" type="ORF">FREMAG_R09643</name>
</gene>
<dbReference type="OrthoDB" id="6144443at2759"/>
<dbReference type="Pfam" id="PF13853">
    <property type="entry name" value="7tm_4"/>
    <property type="match status" value="1"/>
</dbReference>
<keyword evidence="7 8" id="KW-0807">Transducer</keyword>
<dbReference type="PANTHER" id="PTHR26450">
    <property type="entry name" value="OLFACTORY RECEPTOR 56B1-RELATED"/>
    <property type="match status" value="1"/>
</dbReference>
<protein>
    <recommendedName>
        <fullName evidence="9">Olfactory receptor</fullName>
    </recommendedName>
</protein>
<evidence type="ECO:0000259" key="10">
    <source>
        <dbReference type="PROSITE" id="PS50262"/>
    </source>
</evidence>
<keyword evidence="9" id="KW-1003">Cell membrane</keyword>
<dbReference type="EMBL" id="WAAD01042307">
    <property type="protein sequence ID" value="NWH55235.1"/>
    <property type="molecule type" value="Genomic_DNA"/>
</dbReference>
<feature type="transmembrane region" description="Helical" evidence="9">
    <location>
        <begin position="80"/>
        <end position="100"/>
    </location>
</feature>
<keyword evidence="8" id="KW-0297">G-protein coupled receptor</keyword>
<keyword evidence="6 9" id="KW-0472">Membrane</keyword>